<name>A0A645IY87_9ZZZZ</name>
<gene>
    <name evidence="1" type="ORF">SDC9_203842</name>
</gene>
<dbReference type="AlphaFoldDB" id="A0A645IY87"/>
<comment type="caution">
    <text evidence="1">The sequence shown here is derived from an EMBL/GenBank/DDBJ whole genome shotgun (WGS) entry which is preliminary data.</text>
</comment>
<accession>A0A645IY87</accession>
<sequence length="133" mass="14198">MDVAEVVDLVVGRQQLLCGHSQNLAVDAGLVFHLQDADGTAGHDHTAGQGEGSHHQHVHGVAVASQGLGHIAVVHGVVHGCAHETVHEQAAGFLVHFVLHGSRVGRDFDDDVEDFRRRGAGGHIVQRHDGWEK</sequence>
<proteinExistence type="predicted"/>
<reference evidence="1" key="1">
    <citation type="submission" date="2019-08" db="EMBL/GenBank/DDBJ databases">
        <authorList>
            <person name="Kucharzyk K."/>
            <person name="Murdoch R.W."/>
            <person name="Higgins S."/>
            <person name="Loffler F."/>
        </authorList>
    </citation>
    <scope>NUCLEOTIDE SEQUENCE</scope>
</reference>
<dbReference type="EMBL" id="VSSQ01126188">
    <property type="protein sequence ID" value="MPN56156.1"/>
    <property type="molecule type" value="Genomic_DNA"/>
</dbReference>
<protein>
    <submittedName>
        <fullName evidence="1">Uncharacterized protein</fullName>
    </submittedName>
</protein>
<organism evidence="1">
    <name type="scientific">bioreactor metagenome</name>
    <dbReference type="NCBI Taxonomy" id="1076179"/>
    <lineage>
        <taxon>unclassified sequences</taxon>
        <taxon>metagenomes</taxon>
        <taxon>ecological metagenomes</taxon>
    </lineage>
</organism>
<evidence type="ECO:0000313" key="1">
    <source>
        <dbReference type="EMBL" id="MPN56156.1"/>
    </source>
</evidence>